<evidence type="ECO:0000256" key="1">
    <source>
        <dbReference type="ARBA" id="ARBA00022741"/>
    </source>
</evidence>
<keyword evidence="2 9" id="KW-0378">Hydrolase</keyword>
<evidence type="ECO:0000256" key="9">
    <source>
        <dbReference type="PROSITE-ProRule" id="PRU00560"/>
    </source>
</evidence>
<dbReference type="GO" id="GO:0016787">
    <property type="term" value="F:hydrolase activity"/>
    <property type="evidence" value="ECO:0007669"/>
    <property type="project" value="UniProtKB-UniRule"/>
</dbReference>
<dbReference type="InterPro" id="IPR014017">
    <property type="entry name" value="DNA_helicase_UvrD-like_C"/>
</dbReference>
<keyword evidence="1 9" id="KW-0547">Nucleotide-binding</keyword>
<keyword evidence="12" id="KW-1185">Reference proteome</keyword>
<dbReference type="PANTHER" id="PTHR11070:SF45">
    <property type="entry name" value="DNA 3'-5' HELICASE"/>
    <property type="match status" value="1"/>
</dbReference>
<reference evidence="11" key="1">
    <citation type="submission" date="2022-12" db="EMBL/GenBank/DDBJ databases">
        <title>Reference genome sequencing for broad-spectrum identification of bacterial and archaeal isolates by mass spectrometry.</title>
        <authorList>
            <person name="Sekiguchi Y."/>
            <person name="Tourlousse D.M."/>
        </authorList>
    </citation>
    <scope>NUCLEOTIDE SEQUENCE</scope>
    <source>
        <strain evidence="11">LLR39Z86</strain>
    </source>
</reference>
<dbReference type="Proteomes" id="UP001144313">
    <property type="component" value="Unassembled WGS sequence"/>
</dbReference>
<dbReference type="GO" id="GO:0000725">
    <property type="term" value="P:recombinational repair"/>
    <property type="evidence" value="ECO:0007669"/>
    <property type="project" value="TreeGrafter"/>
</dbReference>
<dbReference type="Pfam" id="PF13361">
    <property type="entry name" value="UvrD_C"/>
    <property type="match status" value="1"/>
</dbReference>
<comment type="catalytic activity">
    <reaction evidence="8">
        <text>ATP + H2O = ADP + phosphate + H(+)</text>
        <dbReference type="Rhea" id="RHEA:13065"/>
        <dbReference type="ChEBI" id="CHEBI:15377"/>
        <dbReference type="ChEBI" id="CHEBI:15378"/>
        <dbReference type="ChEBI" id="CHEBI:30616"/>
        <dbReference type="ChEBI" id="CHEBI:43474"/>
        <dbReference type="ChEBI" id="CHEBI:456216"/>
        <dbReference type="EC" id="5.6.2.4"/>
    </reaction>
</comment>
<sequence length="712" mass="79193">MSADNTARIQIEESAINDISRLCKGDRGFGAKFTAFQGKFQQNYENPGLNLEKLYAGKQELYSARVDQSIRAIFLPAQGSVWTLVRVGGHEVYDEIKRTVFTYSNTDGRVEYTVVPPGVAVETADRPARKPVDESGPFQAWTDAQLIELGVNERFIPSVRALRTEEEAEAFLNDTTGLSHKVLESLLLGSTFEEVYAEVTEPSSASQPAKNFDEALERSADRMTSSDAVIDAILSEDWSKWRLFLHPGQRAAATKDYSGPARISGGPGTGKTVVIIHRARELSRREGFDGRILVATFNKALAGDIKNKILTLGGKQTAALIDVAHVDKLARDYFVEALGEQQGNRDRASDAEVRRLWEEAIIQAGQIADGFSASFLEEEYKDVVLALGLSERAEYLQAPRRGRGRRLSRAERNVVWELTRRFEALLEREDKTTFEKIAAIAAAHAEANAAQGKYPYAHILVDEAQDLSPQHWRMVRNLVAEGPNDLFLAADAHQRLYQKPIVLSSLGVNIRGRSSRLKLNYRTSREILRRTLSFLGDDDFEDFDEGTDTLDGYRAVLSGGHVEIQKADRSSDELDAVVEQVKRWRAENPKADIGVAAPTNELVRTAKSALEREGVQVSGLDAKPRDGESRVCVSTMLQMKGLEFQYVICFGLGAENFPLYHQRPVDGDDKATLRRKEQQARSLLFVTATRARDQLVLIYGGDTSPLISNLRA</sequence>
<evidence type="ECO:0000313" key="11">
    <source>
        <dbReference type="EMBL" id="GLI40208.1"/>
    </source>
</evidence>
<dbReference type="Gene3D" id="3.40.50.300">
    <property type="entry name" value="P-loop containing nucleotide triphosphate hydrolases"/>
    <property type="match status" value="2"/>
</dbReference>
<dbReference type="AlphaFoldDB" id="A0A9W6G4M0"/>
<organism evidence="11 12">
    <name type="scientific">Glycomyces algeriensis</name>
    <dbReference type="NCBI Taxonomy" id="256037"/>
    <lineage>
        <taxon>Bacteria</taxon>
        <taxon>Bacillati</taxon>
        <taxon>Actinomycetota</taxon>
        <taxon>Actinomycetes</taxon>
        <taxon>Glycomycetales</taxon>
        <taxon>Glycomycetaceae</taxon>
        <taxon>Glycomyces</taxon>
    </lineage>
</organism>
<dbReference type="PANTHER" id="PTHR11070">
    <property type="entry name" value="UVRD / RECB / PCRA DNA HELICASE FAMILY MEMBER"/>
    <property type="match status" value="1"/>
</dbReference>
<keyword evidence="3 9" id="KW-0347">Helicase</keyword>
<evidence type="ECO:0000256" key="2">
    <source>
        <dbReference type="ARBA" id="ARBA00022801"/>
    </source>
</evidence>
<evidence type="ECO:0000256" key="3">
    <source>
        <dbReference type="ARBA" id="ARBA00022806"/>
    </source>
</evidence>
<dbReference type="RefSeq" id="WP_270117627.1">
    <property type="nucleotide sequence ID" value="NZ_BAAAOL010000012.1"/>
</dbReference>
<comment type="caution">
    <text evidence="11">The sequence shown here is derived from an EMBL/GenBank/DDBJ whole genome shotgun (WGS) entry which is preliminary data.</text>
</comment>
<dbReference type="GO" id="GO:0005524">
    <property type="term" value="F:ATP binding"/>
    <property type="evidence" value="ECO:0007669"/>
    <property type="project" value="UniProtKB-UniRule"/>
</dbReference>
<accession>A0A9W6G4M0</accession>
<dbReference type="InterPro" id="IPR000212">
    <property type="entry name" value="DNA_helicase_UvrD/REP"/>
</dbReference>
<evidence type="ECO:0000256" key="8">
    <source>
        <dbReference type="ARBA" id="ARBA00048988"/>
    </source>
</evidence>
<dbReference type="Pfam" id="PF00580">
    <property type="entry name" value="UvrD-helicase"/>
    <property type="match status" value="1"/>
</dbReference>
<evidence type="ECO:0000313" key="12">
    <source>
        <dbReference type="Proteomes" id="UP001144313"/>
    </source>
</evidence>
<evidence type="ECO:0000256" key="4">
    <source>
        <dbReference type="ARBA" id="ARBA00022840"/>
    </source>
</evidence>
<dbReference type="EMBL" id="BSDT01000001">
    <property type="protein sequence ID" value="GLI40208.1"/>
    <property type="molecule type" value="Genomic_DNA"/>
</dbReference>
<evidence type="ECO:0000256" key="7">
    <source>
        <dbReference type="ARBA" id="ARBA00034808"/>
    </source>
</evidence>
<comment type="catalytic activity">
    <reaction evidence="6">
        <text>Couples ATP hydrolysis with the unwinding of duplex DNA by translocating in the 3'-5' direction.</text>
        <dbReference type="EC" id="5.6.2.4"/>
    </reaction>
</comment>
<evidence type="ECO:0000259" key="10">
    <source>
        <dbReference type="PROSITE" id="PS51198"/>
    </source>
</evidence>
<dbReference type="EC" id="5.6.2.4" evidence="7"/>
<gene>
    <name evidence="11" type="ORF">GALLR39Z86_00580</name>
</gene>
<evidence type="ECO:0000256" key="5">
    <source>
        <dbReference type="ARBA" id="ARBA00023235"/>
    </source>
</evidence>
<dbReference type="GO" id="GO:0043138">
    <property type="term" value="F:3'-5' DNA helicase activity"/>
    <property type="evidence" value="ECO:0007669"/>
    <property type="project" value="UniProtKB-EC"/>
</dbReference>
<dbReference type="InterPro" id="IPR014016">
    <property type="entry name" value="UvrD-like_ATP-bd"/>
</dbReference>
<keyword evidence="5" id="KW-0413">Isomerase</keyword>
<feature type="binding site" evidence="9">
    <location>
        <begin position="265"/>
        <end position="272"/>
    </location>
    <ligand>
        <name>ATP</name>
        <dbReference type="ChEBI" id="CHEBI:30616"/>
    </ligand>
</feature>
<feature type="domain" description="UvrD-like helicase ATP-binding" evidence="10">
    <location>
        <begin position="244"/>
        <end position="571"/>
    </location>
</feature>
<evidence type="ECO:0000256" key="6">
    <source>
        <dbReference type="ARBA" id="ARBA00034617"/>
    </source>
</evidence>
<dbReference type="SUPFAM" id="SSF52540">
    <property type="entry name" value="P-loop containing nucleoside triphosphate hydrolases"/>
    <property type="match status" value="1"/>
</dbReference>
<protein>
    <recommendedName>
        <fullName evidence="7">DNA 3'-5' helicase</fullName>
        <ecNumber evidence="7">5.6.2.4</ecNumber>
    </recommendedName>
</protein>
<keyword evidence="4 9" id="KW-0067">ATP-binding</keyword>
<name>A0A9W6G4M0_9ACTN</name>
<dbReference type="GO" id="GO:0005829">
    <property type="term" value="C:cytosol"/>
    <property type="evidence" value="ECO:0007669"/>
    <property type="project" value="TreeGrafter"/>
</dbReference>
<dbReference type="PROSITE" id="PS51198">
    <property type="entry name" value="UVRD_HELICASE_ATP_BIND"/>
    <property type="match status" value="1"/>
</dbReference>
<dbReference type="InterPro" id="IPR027417">
    <property type="entry name" value="P-loop_NTPase"/>
</dbReference>
<dbReference type="GO" id="GO:0003677">
    <property type="term" value="F:DNA binding"/>
    <property type="evidence" value="ECO:0007669"/>
    <property type="project" value="InterPro"/>
</dbReference>
<proteinExistence type="predicted"/>